<keyword evidence="5" id="KW-1185">Reference proteome</keyword>
<evidence type="ECO:0000313" key="5">
    <source>
        <dbReference type="Proteomes" id="UP001357485"/>
    </source>
</evidence>
<evidence type="ECO:0000256" key="1">
    <source>
        <dbReference type="SAM" id="Coils"/>
    </source>
</evidence>
<feature type="region of interest" description="Disordered" evidence="2">
    <location>
        <begin position="192"/>
        <end position="211"/>
    </location>
</feature>
<feature type="compositionally biased region" description="Basic and acidic residues" evidence="2">
    <location>
        <begin position="51"/>
        <end position="79"/>
    </location>
</feature>
<dbReference type="InterPro" id="IPR021589">
    <property type="entry name" value="Cut12"/>
</dbReference>
<feature type="domain" description="Spindle pole body-associated protein cut12" evidence="3">
    <location>
        <begin position="179"/>
        <end position="298"/>
    </location>
</feature>
<feature type="region of interest" description="Disordered" evidence="2">
    <location>
        <begin position="574"/>
        <end position="615"/>
    </location>
</feature>
<dbReference type="Pfam" id="PF11500">
    <property type="entry name" value="Cut12"/>
    <property type="match status" value="1"/>
</dbReference>
<gene>
    <name evidence="4" type="ORF">LTR16_000473</name>
</gene>
<feature type="region of interest" description="Disordered" evidence="2">
    <location>
        <begin position="428"/>
        <end position="448"/>
    </location>
</feature>
<sequence length="662" mass="72152">MLSWITGARPEGHQVVGADETGYIEPPETPAPVFAVRAFKHAIFGTPQPPEHNESKSRSREKSHVASGEYPDHGDLHGPAEKVSAQALVSLNTDAPITSIQEANPLASPTKTNGILMTPGTATTRRKTVSFGVHVIDNEGKKSNFVGKSGLPNNFPGKFPSPWTPKVIDMTATKSTDSKSRTKLTAALYEVRESTSKPKATPKATSKTKDDADTTIDIMEPRSHSGQYWKQEYESYAEKTKHEMKKLVVKQKLAKHYAKEKDDEAMKLATELQKERRKIEKLEARTSDLAAQMKDYQERLRKAMSDVLASTTENSGLKRQVASLQAAAATKDGSCESAPTELQAQQRRTVRELREARDEASDLRLEKQQLVKDLEAAQAEVTLLKNRSKRKADKSRPTVDIWAQAVIPSPAPAEAQSGDVALSCTDSTKDATLSGSPLATRKTNGSLDNIPVQDRKQLVNITSSNIESLRRTLTSGKGNDITHPSIDRLTPRRNSTDSSLNLPRPSPELLASNHLRNGRHDFSESSVFTPDVLSSPPKMDALAMPISAAPLVSISRNKAPRVGAAVNQSAVSNMPRALPRKENNIAKPPTSNKENAAPATAAPVGQPDVSAKPPAVYEISTLGKRTASLMSGERRHIDPERAAAAKTRLEARRREKEMGVRS</sequence>
<comment type="caution">
    <text evidence="4">The sequence shown here is derived from an EMBL/GenBank/DDBJ whole genome shotgun (WGS) entry which is preliminary data.</text>
</comment>
<feature type="coiled-coil region" evidence="1">
    <location>
        <begin position="346"/>
        <end position="394"/>
    </location>
</feature>
<feature type="region of interest" description="Disordered" evidence="2">
    <location>
        <begin position="627"/>
        <end position="662"/>
    </location>
</feature>
<protein>
    <recommendedName>
        <fullName evidence="3">Spindle pole body-associated protein cut12 domain-containing protein</fullName>
    </recommendedName>
</protein>
<proteinExistence type="predicted"/>
<feature type="compositionally biased region" description="Polar residues" evidence="2">
    <location>
        <begin position="492"/>
        <end position="501"/>
    </location>
</feature>
<dbReference type="EMBL" id="JAVRRA010024629">
    <property type="protein sequence ID" value="KAK5131740.1"/>
    <property type="molecule type" value="Genomic_DNA"/>
</dbReference>
<feature type="coiled-coil region" evidence="1">
    <location>
        <begin position="258"/>
        <end position="306"/>
    </location>
</feature>
<feature type="region of interest" description="Disordered" evidence="2">
    <location>
        <begin position="44"/>
        <end position="79"/>
    </location>
</feature>
<accession>A0ABR0KWH3</accession>
<evidence type="ECO:0000259" key="3">
    <source>
        <dbReference type="Pfam" id="PF11500"/>
    </source>
</evidence>
<evidence type="ECO:0000313" key="4">
    <source>
        <dbReference type="EMBL" id="KAK5131740.1"/>
    </source>
</evidence>
<dbReference type="Proteomes" id="UP001357485">
    <property type="component" value="Unassembled WGS sequence"/>
</dbReference>
<name>A0ABR0KWH3_9PEZI</name>
<evidence type="ECO:0000256" key="2">
    <source>
        <dbReference type="SAM" id="MobiDB-lite"/>
    </source>
</evidence>
<organism evidence="4 5">
    <name type="scientific">Cryomyces antarcticus</name>
    <dbReference type="NCBI Taxonomy" id="329879"/>
    <lineage>
        <taxon>Eukaryota</taxon>
        <taxon>Fungi</taxon>
        <taxon>Dikarya</taxon>
        <taxon>Ascomycota</taxon>
        <taxon>Pezizomycotina</taxon>
        <taxon>Dothideomycetes</taxon>
        <taxon>Dothideomycetes incertae sedis</taxon>
        <taxon>Cryomyces</taxon>
    </lineage>
</organism>
<feature type="compositionally biased region" description="Basic and acidic residues" evidence="2">
    <location>
        <begin position="632"/>
        <end position="662"/>
    </location>
</feature>
<reference evidence="4 5" key="1">
    <citation type="submission" date="2023-08" db="EMBL/GenBank/DDBJ databases">
        <title>Black Yeasts Isolated from many extreme environments.</title>
        <authorList>
            <person name="Coleine C."/>
            <person name="Stajich J.E."/>
            <person name="Selbmann L."/>
        </authorList>
    </citation>
    <scope>NUCLEOTIDE SEQUENCE [LARGE SCALE GENOMIC DNA]</scope>
    <source>
        <strain evidence="4 5">CCFEE 536</strain>
    </source>
</reference>
<feature type="compositionally biased region" description="Polar residues" evidence="2">
    <location>
        <begin position="428"/>
        <end position="447"/>
    </location>
</feature>
<feature type="region of interest" description="Disordered" evidence="2">
    <location>
        <begin position="472"/>
        <end position="512"/>
    </location>
</feature>
<keyword evidence="1" id="KW-0175">Coiled coil</keyword>